<dbReference type="Gene3D" id="2.20.70.10">
    <property type="match status" value="1"/>
</dbReference>
<feature type="compositionally biased region" description="Low complexity" evidence="2">
    <location>
        <begin position="967"/>
        <end position="976"/>
    </location>
</feature>
<dbReference type="InterPro" id="IPR001202">
    <property type="entry name" value="WW_dom"/>
</dbReference>
<evidence type="ECO:0000256" key="1">
    <source>
        <dbReference type="SAM" id="Coils"/>
    </source>
</evidence>
<dbReference type="Gene3D" id="1.10.287.110">
    <property type="entry name" value="DnaJ domain"/>
    <property type="match status" value="1"/>
</dbReference>
<feature type="compositionally biased region" description="Low complexity" evidence="2">
    <location>
        <begin position="90"/>
        <end position="107"/>
    </location>
</feature>
<dbReference type="SUPFAM" id="SSF64268">
    <property type="entry name" value="PX domain"/>
    <property type="match status" value="1"/>
</dbReference>
<dbReference type="CDD" id="cd06093">
    <property type="entry name" value="PX_domain"/>
    <property type="match status" value="1"/>
</dbReference>
<feature type="compositionally biased region" description="Basic and acidic residues" evidence="2">
    <location>
        <begin position="68"/>
        <end position="87"/>
    </location>
</feature>
<dbReference type="SUPFAM" id="SSF46565">
    <property type="entry name" value="Chaperone J-domain"/>
    <property type="match status" value="1"/>
</dbReference>
<dbReference type="InterPro" id="IPR001683">
    <property type="entry name" value="PX_dom"/>
</dbReference>
<keyword evidence="1" id="KW-0175">Coiled coil</keyword>
<dbReference type="PANTHER" id="PTHR10555:SF170">
    <property type="entry name" value="FI18122P1"/>
    <property type="match status" value="1"/>
</dbReference>
<gene>
    <name evidence="5" type="ORF">TrLO_g14714</name>
</gene>
<dbReference type="InterPro" id="IPR027267">
    <property type="entry name" value="AH/BAR_dom_sf"/>
</dbReference>
<dbReference type="AlphaFoldDB" id="A0A9W7AP19"/>
<evidence type="ECO:0000259" key="4">
    <source>
        <dbReference type="PROSITE" id="PS50195"/>
    </source>
</evidence>
<feature type="compositionally biased region" description="Basic and acidic residues" evidence="2">
    <location>
        <begin position="719"/>
        <end position="751"/>
    </location>
</feature>
<feature type="compositionally biased region" description="Low complexity" evidence="2">
    <location>
        <begin position="1025"/>
        <end position="1050"/>
    </location>
</feature>
<feature type="compositionally biased region" description="Acidic residues" evidence="2">
    <location>
        <begin position="577"/>
        <end position="590"/>
    </location>
</feature>
<protein>
    <recommendedName>
        <fullName evidence="7">WW domain-containing protein</fullName>
    </recommendedName>
</protein>
<dbReference type="InterPro" id="IPR036869">
    <property type="entry name" value="J_dom_sf"/>
</dbReference>
<feature type="compositionally biased region" description="Gly residues" evidence="2">
    <location>
        <begin position="667"/>
        <end position="680"/>
    </location>
</feature>
<feature type="compositionally biased region" description="Low complexity" evidence="2">
    <location>
        <begin position="753"/>
        <end position="765"/>
    </location>
</feature>
<dbReference type="SUPFAM" id="SSF51045">
    <property type="entry name" value="WW domain"/>
    <property type="match status" value="1"/>
</dbReference>
<dbReference type="Gene3D" id="3.30.1520.10">
    <property type="entry name" value="Phox-like domain"/>
    <property type="match status" value="1"/>
</dbReference>
<feature type="compositionally biased region" description="Gly residues" evidence="2">
    <location>
        <begin position="907"/>
        <end position="938"/>
    </location>
</feature>
<dbReference type="GO" id="GO:0035091">
    <property type="term" value="F:phosphatidylinositol binding"/>
    <property type="evidence" value="ECO:0007669"/>
    <property type="project" value="InterPro"/>
</dbReference>
<feature type="region of interest" description="Disordered" evidence="2">
    <location>
        <begin position="57"/>
        <end position="125"/>
    </location>
</feature>
<dbReference type="EMBL" id="BRXW01000673">
    <property type="protein sequence ID" value="GMH73410.1"/>
    <property type="molecule type" value="Genomic_DNA"/>
</dbReference>
<feature type="region of interest" description="Disordered" evidence="2">
    <location>
        <begin position="428"/>
        <end position="475"/>
    </location>
</feature>
<dbReference type="CDD" id="cd06257">
    <property type="entry name" value="DnaJ"/>
    <property type="match status" value="1"/>
</dbReference>
<feature type="compositionally biased region" description="Low complexity" evidence="2">
    <location>
        <begin position="602"/>
        <end position="618"/>
    </location>
</feature>
<dbReference type="GO" id="GO:0005768">
    <property type="term" value="C:endosome"/>
    <property type="evidence" value="ECO:0007669"/>
    <property type="project" value="TreeGrafter"/>
</dbReference>
<keyword evidence="6" id="KW-1185">Reference proteome</keyword>
<feature type="compositionally biased region" description="Basic and acidic residues" evidence="2">
    <location>
        <begin position="766"/>
        <end position="791"/>
    </location>
</feature>
<dbReference type="InterPro" id="IPR036871">
    <property type="entry name" value="PX_dom_sf"/>
</dbReference>
<feature type="compositionally biased region" description="Basic and acidic residues" evidence="2">
    <location>
        <begin position="691"/>
        <end position="710"/>
    </location>
</feature>
<feature type="coiled-coil region" evidence="1">
    <location>
        <begin position="1084"/>
        <end position="1132"/>
    </location>
</feature>
<sequence>MSNQPVIKRTLEIAFDELRSRLRALESREDDGQKMVELAQVMAALKAGLLQANEKATSELKDLEEERDNERDSVAPREMKTIVRQDLEASASTSPSSVNPSSPSDHPASPPPPPLPPPPPSDNTTIRVSVDAAVKMEEGMFRDFIQYTIVTELVHDDPEDYDSVPDIKTFRVGRRYRDFDNLLHQLQISTRAGTNSSASSASGSSENVGDMVPVLPSLPPKRTLRISRNTKEDHAESRRRSLQYWLRHLISHPTLRASKPLRIFLTATRKNEATSSADWVEPQLHFLPSNAKSVVREQPSTTLRYRIVMKEALHNISKQADRLAQPLSNAMEQTEALSTNLHVRSDTFGEFANSLQALPQCEKRGSAERFCWSAMCAGTAGSVSSHKRIASSIEFDLLDLLRHHTISVLPVFRGRVSVLKEQSSNIVKKMQKADDTRNSSGDIDSHHGMNESTMNGGGGGSAGGTLSPGGRRRSSIRVQSEGLEDATALLRQEWAVLNRIRSAGFAADAAKFARSAAAAHWNIAASWESARNGLLQALESVPDVEPTFSPTDTLFSAPVHKALGRVPEYAQMRESMEEVSEEEEDEETENNEGGLDSNLNPSSRSSSVDTTSSSSMAEAVEEARRMSEGKDRDPLSGAFNDPVIEIHKSKPIIRPALRRRKSSVSGSGSGGGSSGSFGFGEDGEDVADVGKVQKVDRERGRAKKEGDGSRRGRSTSNNRRGDREEKDMEKDKDKDREKDRDKDRGHGKNEKPSSSSRRNRSTSQQRTEKHSVSRTRGGDRDVNIEDRDRKGASRRHTRSLSNGPKKSKSRDSSEENYFERVSDDPFTDVVEQVNGSGGGGGRGEKVSGKTPGTIRKKKAAARGRVNMSQGLKSMHHTSKKDENSLQREAANVEEVLMQKHKQREEGVGIGGGRGGRFGGGLGGGSKGEGVGGGGGGEGLGKKKSGEPSYFNNSTPTPGRGGKGREISSAGSSSDALDADYLSNMSKATAKAAAVKGFNKPSGGSSVPVPTPDGRRGVGGGGGSGHFSSTPTPTAPISSTPTRTSTTTTEPIGGWEEVTLPDGRTYYYHRTTRARRWDKPSGALASAMEERIQEEERAKLAAVEERKREREEKKKLQEEANDTARDISNATSLNVKTWSSGKDIIALLNTLPTIFEGAPAPSPALTNQSTGSEVKRAYLKAIRSVHPDKIGVNASVEKKVLSQAVFGVINNLYERKKRVEGW</sequence>
<evidence type="ECO:0000313" key="5">
    <source>
        <dbReference type="EMBL" id="GMH73410.1"/>
    </source>
</evidence>
<dbReference type="SMART" id="SM00456">
    <property type="entry name" value="WW"/>
    <property type="match status" value="1"/>
</dbReference>
<organism evidence="5 6">
    <name type="scientific">Triparma laevis f. longispina</name>
    <dbReference type="NCBI Taxonomy" id="1714387"/>
    <lineage>
        <taxon>Eukaryota</taxon>
        <taxon>Sar</taxon>
        <taxon>Stramenopiles</taxon>
        <taxon>Ochrophyta</taxon>
        <taxon>Bolidophyceae</taxon>
        <taxon>Parmales</taxon>
        <taxon>Triparmaceae</taxon>
        <taxon>Triparma</taxon>
    </lineage>
</organism>
<comment type="caution">
    <text evidence="5">The sequence shown here is derived from an EMBL/GenBank/DDBJ whole genome shotgun (WGS) entry which is preliminary data.</text>
</comment>
<dbReference type="InterPro" id="IPR001623">
    <property type="entry name" value="DnaJ_domain"/>
</dbReference>
<dbReference type="Pfam" id="PF00397">
    <property type="entry name" value="WW"/>
    <property type="match status" value="1"/>
</dbReference>
<dbReference type="SMART" id="SM00312">
    <property type="entry name" value="PX"/>
    <property type="match status" value="1"/>
</dbReference>
<feature type="domain" description="PX" evidence="4">
    <location>
        <begin position="125"/>
        <end position="272"/>
    </location>
</feature>
<dbReference type="Gene3D" id="1.20.1270.60">
    <property type="entry name" value="Arfaptin homology (AH) domain/BAR domain"/>
    <property type="match status" value="1"/>
</dbReference>
<accession>A0A9W7AP19</accession>
<evidence type="ECO:0000256" key="2">
    <source>
        <dbReference type="SAM" id="MobiDB-lite"/>
    </source>
</evidence>
<feature type="region of interest" description="Disordered" evidence="2">
    <location>
        <begin position="988"/>
        <end position="1056"/>
    </location>
</feature>
<evidence type="ECO:0008006" key="7">
    <source>
        <dbReference type="Google" id="ProtNLM"/>
    </source>
</evidence>
<feature type="compositionally biased region" description="Basic and acidic residues" evidence="2">
    <location>
        <begin position="431"/>
        <end position="449"/>
    </location>
</feature>
<name>A0A9W7AP19_9STRA</name>
<dbReference type="CDD" id="cd00201">
    <property type="entry name" value="WW"/>
    <property type="match status" value="1"/>
</dbReference>
<dbReference type="PROSITE" id="PS50020">
    <property type="entry name" value="WW_DOMAIN_2"/>
    <property type="match status" value="1"/>
</dbReference>
<feature type="compositionally biased region" description="Gly residues" evidence="2">
    <location>
        <begin position="455"/>
        <end position="467"/>
    </location>
</feature>
<feature type="compositionally biased region" description="Low complexity" evidence="2">
    <location>
        <begin position="191"/>
        <end position="205"/>
    </location>
</feature>
<proteinExistence type="predicted"/>
<evidence type="ECO:0000313" key="6">
    <source>
        <dbReference type="Proteomes" id="UP001165122"/>
    </source>
</evidence>
<dbReference type="PANTHER" id="PTHR10555">
    <property type="entry name" value="SORTING NEXIN"/>
    <property type="match status" value="1"/>
</dbReference>
<feature type="domain" description="WW" evidence="3">
    <location>
        <begin position="1048"/>
        <end position="1081"/>
    </location>
</feature>
<dbReference type="Proteomes" id="UP001165122">
    <property type="component" value="Unassembled WGS sequence"/>
</dbReference>
<feature type="compositionally biased region" description="Basic and acidic residues" evidence="2">
    <location>
        <begin position="621"/>
        <end position="634"/>
    </location>
</feature>
<evidence type="ECO:0000259" key="3">
    <source>
        <dbReference type="PROSITE" id="PS50020"/>
    </source>
</evidence>
<feature type="region of interest" description="Disordered" evidence="2">
    <location>
        <begin position="191"/>
        <end position="214"/>
    </location>
</feature>
<reference evidence="6" key="1">
    <citation type="journal article" date="2023" name="Commun. Biol.">
        <title>Genome analysis of Parmales, the sister group of diatoms, reveals the evolutionary specialization of diatoms from phago-mixotrophs to photoautotrophs.</title>
        <authorList>
            <person name="Ban H."/>
            <person name="Sato S."/>
            <person name="Yoshikawa S."/>
            <person name="Yamada K."/>
            <person name="Nakamura Y."/>
            <person name="Ichinomiya M."/>
            <person name="Sato N."/>
            <person name="Blanc-Mathieu R."/>
            <person name="Endo H."/>
            <person name="Kuwata A."/>
            <person name="Ogata H."/>
        </authorList>
    </citation>
    <scope>NUCLEOTIDE SEQUENCE [LARGE SCALE GENOMIC DNA]</scope>
    <source>
        <strain evidence="6">NIES 3700</strain>
    </source>
</reference>
<dbReference type="OrthoDB" id="271164at2759"/>
<dbReference type="InterPro" id="IPR036020">
    <property type="entry name" value="WW_dom_sf"/>
</dbReference>
<feature type="compositionally biased region" description="Basic and acidic residues" evidence="2">
    <location>
        <begin position="809"/>
        <end position="823"/>
    </location>
</feature>
<dbReference type="PROSITE" id="PS50195">
    <property type="entry name" value="PX"/>
    <property type="match status" value="1"/>
</dbReference>
<feature type="compositionally biased region" description="Pro residues" evidence="2">
    <location>
        <begin position="108"/>
        <end position="121"/>
    </location>
</feature>
<dbReference type="Pfam" id="PF00787">
    <property type="entry name" value="PX"/>
    <property type="match status" value="1"/>
</dbReference>
<feature type="region of interest" description="Disordered" evidence="2">
    <location>
        <begin position="572"/>
        <end position="976"/>
    </location>
</feature>